<comment type="caution">
    <text evidence="6">The sequence shown here is derived from an EMBL/GenBank/DDBJ whole genome shotgun (WGS) entry which is preliminary data.</text>
</comment>
<dbReference type="HAMAP" id="MF_00057">
    <property type="entry name" value="KdsB"/>
    <property type="match status" value="1"/>
</dbReference>
<evidence type="ECO:0000313" key="7">
    <source>
        <dbReference type="Proteomes" id="UP000036958"/>
    </source>
</evidence>
<dbReference type="EMBL" id="LGIA01000112">
    <property type="protein sequence ID" value="KOH45542.1"/>
    <property type="molecule type" value="Genomic_DNA"/>
</dbReference>
<keyword evidence="7" id="KW-1185">Reference proteome</keyword>
<dbReference type="InterPro" id="IPR004528">
    <property type="entry name" value="KdsB"/>
</dbReference>
<dbReference type="CDD" id="cd02517">
    <property type="entry name" value="CMP-KDO-Synthetase"/>
    <property type="match status" value="1"/>
</dbReference>
<keyword evidence="3 5" id="KW-0548">Nucleotidyltransferase</keyword>
<comment type="pathway">
    <text evidence="5">Nucleotide-sugar biosynthesis; CMP-3-deoxy-D-manno-octulosonate biosynthesis; CMP-3-deoxy-D-manno-octulosonate from 3-deoxy-D-manno-octulosonate and CTP: step 1/1.</text>
</comment>
<dbReference type="NCBIfam" id="NF003950">
    <property type="entry name" value="PRK05450.1-3"/>
    <property type="match status" value="1"/>
</dbReference>
<dbReference type="Gene3D" id="3.90.550.10">
    <property type="entry name" value="Spore Coat Polysaccharide Biosynthesis Protein SpsA, Chain A"/>
    <property type="match status" value="1"/>
</dbReference>
<evidence type="ECO:0000256" key="1">
    <source>
        <dbReference type="ARBA" id="ARBA00004370"/>
    </source>
</evidence>
<dbReference type="NCBIfam" id="NF003952">
    <property type="entry name" value="PRK05450.1-5"/>
    <property type="match status" value="1"/>
</dbReference>
<dbReference type="PANTHER" id="PTHR42866">
    <property type="entry name" value="3-DEOXY-MANNO-OCTULOSONATE CYTIDYLYLTRANSFERASE"/>
    <property type="match status" value="1"/>
</dbReference>
<dbReference type="AlphaFoldDB" id="A0A0L8VBI1"/>
<dbReference type="SUPFAM" id="SSF53448">
    <property type="entry name" value="Nucleotide-diphospho-sugar transferases"/>
    <property type="match status" value="1"/>
</dbReference>
<dbReference type="InterPro" id="IPR003329">
    <property type="entry name" value="Cytidylyl_trans"/>
</dbReference>
<dbReference type="RefSeq" id="WP_053181717.1">
    <property type="nucleotide sequence ID" value="NZ_LGIA01000112.1"/>
</dbReference>
<comment type="subcellular location">
    <subcellularLocation>
        <location evidence="5">Cytoplasm</location>
    </subcellularLocation>
    <subcellularLocation>
        <location evidence="1">Membrane</location>
    </subcellularLocation>
</comment>
<dbReference type="PATRIC" id="fig|1409788.3.peg.1706"/>
<evidence type="ECO:0000256" key="4">
    <source>
        <dbReference type="ARBA" id="ARBA00022985"/>
    </source>
</evidence>
<dbReference type="GO" id="GO:0008690">
    <property type="term" value="F:3-deoxy-manno-octulosonate cytidylyltransferase activity"/>
    <property type="evidence" value="ECO:0007669"/>
    <property type="project" value="UniProtKB-UniRule"/>
</dbReference>
<evidence type="ECO:0000256" key="2">
    <source>
        <dbReference type="ARBA" id="ARBA00022679"/>
    </source>
</evidence>
<name>A0A0L8VBI1_9BACT</name>
<accession>A0A0L8VBI1</accession>
<comment type="function">
    <text evidence="5">Activates KDO (a required 8-carbon sugar) for incorporation into bacterial lipopolysaccharide in Gram-negative bacteria.</text>
</comment>
<keyword evidence="5" id="KW-0963">Cytoplasm</keyword>
<dbReference type="GO" id="GO:0009103">
    <property type="term" value="P:lipopolysaccharide biosynthetic process"/>
    <property type="evidence" value="ECO:0007669"/>
    <property type="project" value="UniProtKB-UniRule"/>
</dbReference>
<dbReference type="EC" id="2.7.7.38" evidence="5"/>
<comment type="similarity">
    <text evidence="5">Belongs to the KdsB family.</text>
</comment>
<evidence type="ECO:0000313" key="6">
    <source>
        <dbReference type="EMBL" id="KOH45542.1"/>
    </source>
</evidence>
<keyword evidence="2 5" id="KW-0808">Transferase</keyword>
<dbReference type="InterPro" id="IPR029044">
    <property type="entry name" value="Nucleotide-diphossugar_trans"/>
</dbReference>
<dbReference type="GO" id="GO:0016020">
    <property type="term" value="C:membrane"/>
    <property type="evidence" value="ECO:0007669"/>
    <property type="project" value="UniProtKB-SubCell"/>
</dbReference>
<dbReference type="NCBIfam" id="TIGR00466">
    <property type="entry name" value="kdsB"/>
    <property type="match status" value="1"/>
</dbReference>
<evidence type="ECO:0000256" key="5">
    <source>
        <dbReference type="HAMAP-Rule" id="MF_00057"/>
    </source>
</evidence>
<reference evidence="7" key="1">
    <citation type="submission" date="2015-07" db="EMBL/GenBank/DDBJ databases">
        <title>Genome sequencing of Sunxiuqinia dokdonensis strain SK.</title>
        <authorList>
            <person name="Ahn S."/>
            <person name="Kim B.-C."/>
        </authorList>
    </citation>
    <scope>NUCLEOTIDE SEQUENCE [LARGE SCALE GENOMIC DNA]</scope>
    <source>
        <strain evidence="7">SK</strain>
    </source>
</reference>
<dbReference type="GO" id="GO:0033468">
    <property type="term" value="P:CMP-keto-3-deoxy-D-manno-octulosonic acid biosynthetic process"/>
    <property type="evidence" value="ECO:0007669"/>
    <property type="project" value="UniProtKB-UniRule"/>
</dbReference>
<organism evidence="6 7">
    <name type="scientific">Sunxiuqinia dokdonensis</name>
    <dbReference type="NCBI Taxonomy" id="1409788"/>
    <lineage>
        <taxon>Bacteria</taxon>
        <taxon>Pseudomonadati</taxon>
        <taxon>Bacteroidota</taxon>
        <taxon>Bacteroidia</taxon>
        <taxon>Marinilabiliales</taxon>
        <taxon>Prolixibacteraceae</taxon>
        <taxon>Sunxiuqinia</taxon>
    </lineage>
</organism>
<dbReference type="Pfam" id="PF02348">
    <property type="entry name" value="CTP_transf_3"/>
    <property type="match status" value="1"/>
</dbReference>
<dbReference type="FunFam" id="3.90.550.10:FF:000011">
    <property type="entry name" value="3-deoxy-manno-octulosonate cytidylyltransferase"/>
    <property type="match status" value="1"/>
</dbReference>
<evidence type="ECO:0000256" key="3">
    <source>
        <dbReference type="ARBA" id="ARBA00022695"/>
    </source>
</evidence>
<dbReference type="UniPathway" id="UPA00358">
    <property type="reaction ID" value="UER00476"/>
</dbReference>
<dbReference type="PANTHER" id="PTHR42866:SF2">
    <property type="entry name" value="3-DEOXY-MANNO-OCTULOSONATE CYTIDYLYLTRANSFERASE, MITOCHONDRIAL"/>
    <property type="match status" value="1"/>
</dbReference>
<keyword evidence="4 5" id="KW-0448">Lipopolysaccharide biosynthesis</keyword>
<proteinExistence type="inferred from homology"/>
<dbReference type="NCBIfam" id="NF009905">
    <property type="entry name" value="PRK13368.1"/>
    <property type="match status" value="1"/>
</dbReference>
<dbReference type="GO" id="GO:0005829">
    <property type="term" value="C:cytosol"/>
    <property type="evidence" value="ECO:0007669"/>
    <property type="project" value="TreeGrafter"/>
</dbReference>
<dbReference type="STRING" id="1409788.NC99_16520"/>
<sequence>MKFIGIIPARFASTRFPGKPLAILNGKPIIQHVYENAAKGLDAVWVATDNSRIAQAVSNFGGQFVMTREDHPSGTDRCAEAAQLLSAEHDFEVVINIQGDEPFVRPEQINALKSCFADPKTEIATLVKVIESAEVLFNPNRPKVVVGKDQQALLFSREAIPHIRGAAKENWLAEHEFYSHLGMYAYRKDILQQLTQLSPSKLELAESLEQLRWIESGFRIKVAQTRFESIGIDTPEDLEAARQFLENQQS</sequence>
<dbReference type="Proteomes" id="UP000036958">
    <property type="component" value="Unassembled WGS sequence"/>
</dbReference>
<gene>
    <name evidence="5" type="primary">kdsB</name>
    <name evidence="6" type="ORF">NC99_16520</name>
</gene>
<dbReference type="OrthoDB" id="9815559at2"/>
<comment type="catalytic activity">
    <reaction evidence="5">
        <text>3-deoxy-alpha-D-manno-oct-2-ulosonate + CTP = CMP-3-deoxy-beta-D-manno-octulosonate + diphosphate</text>
        <dbReference type="Rhea" id="RHEA:23448"/>
        <dbReference type="ChEBI" id="CHEBI:33019"/>
        <dbReference type="ChEBI" id="CHEBI:37563"/>
        <dbReference type="ChEBI" id="CHEBI:85986"/>
        <dbReference type="ChEBI" id="CHEBI:85987"/>
        <dbReference type="EC" id="2.7.7.38"/>
    </reaction>
</comment>
<protein>
    <recommendedName>
        <fullName evidence="5">3-deoxy-manno-octulosonate cytidylyltransferase</fullName>
        <ecNumber evidence="5">2.7.7.38</ecNumber>
    </recommendedName>
    <alternativeName>
        <fullName evidence="5">CMP-2-keto-3-deoxyoctulosonic acid synthase</fullName>
        <shortName evidence="5">CKS</shortName>
        <shortName evidence="5">CMP-KDO synthase</shortName>
    </alternativeName>
</protein>